<reference evidence="1" key="1">
    <citation type="submission" date="2014-09" db="EMBL/GenBank/DDBJ databases">
        <authorList>
            <person name="Magalhaes I.L.F."/>
            <person name="Oliveira U."/>
            <person name="Santos F.R."/>
            <person name="Vidigal T.H.D.A."/>
            <person name="Brescovit A.D."/>
            <person name="Santos A.J."/>
        </authorList>
    </citation>
    <scope>NUCLEOTIDE SEQUENCE</scope>
    <source>
        <tissue evidence="1">Shoot tissue taken approximately 20 cm above the soil surface</tissue>
    </source>
</reference>
<proteinExistence type="predicted"/>
<reference evidence="1" key="2">
    <citation type="journal article" date="2015" name="Data Brief">
        <title>Shoot transcriptome of the giant reed, Arundo donax.</title>
        <authorList>
            <person name="Barrero R.A."/>
            <person name="Guerrero F.D."/>
            <person name="Moolhuijzen P."/>
            <person name="Goolsby J.A."/>
            <person name="Tidwell J."/>
            <person name="Bellgard S.E."/>
            <person name="Bellgard M.I."/>
        </authorList>
    </citation>
    <scope>NUCLEOTIDE SEQUENCE</scope>
    <source>
        <tissue evidence="1">Shoot tissue taken approximately 20 cm above the soil surface</tissue>
    </source>
</reference>
<dbReference type="EMBL" id="GBRH01281923">
    <property type="protein sequence ID" value="JAD15972.1"/>
    <property type="molecule type" value="Transcribed_RNA"/>
</dbReference>
<sequence>MLSSQFFNQEIVRYAGSSSPRFEPPNGIGLGIYLHFYFLPSFLFLL</sequence>
<protein>
    <submittedName>
        <fullName evidence="1">Uncharacterized protein</fullName>
    </submittedName>
</protein>
<organism evidence="1">
    <name type="scientific">Arundo donax</name>
    <name type="common">Giant reed</name>
    <name type="synonym">Donax arundinaceus</name>
    <dbReference type="NCBI Taxonomy" id="35708"/>
    <lineage>
        <taxon>Eukaryota</taxon>
        <taxon>Viridiplantae</taxon>
        <taxon>Streptophyta</taxon>
        <taxon>Embryophyta</taxon>
        <taxon>Tracheophyta</taxon>
        <taxon>Spermatophyta</taxon>
        <taxon>Magnoliopsida</taxon>
        <taxon>Liliopsida</taxon>
        <taxon>Poales</taxon>
        <taxon>Poaceae</taxon>
        <taxon>PACMAD clade</taxon>
        <taxon>Arundinoideae</taxon>
        <taxon>Arundineae</taxon>
        <taxon>Arundo</taxon>
    </lineage>
</organism>
<evidence type="ECO:0000313" key="1">
    <source>
        <dbReference type="EMBL" id="JAD15972.1"/>
    </source>
</evidence>
<name>A0A0A9TVC4_ARUDO</name>
<accession>A0A0A9TVC4</accession>
<dbReference type="AlphaFoldDB" id="A0A0A9TVC4"/>